<protein>
    <submittedName>
        <fullName evidence="2">Uncharacterized protein</fullName>
    </submittedName>
</protein>
<dbReference type="InParanoid" id="A0A2K2AX96"/>
<organism evidence="2 3">
    <name type="scientific">Populus trichocarpa</name>
    <name type="common">Western balsam poplar</name>
    <name type="synonym">Populus balsamifera subsp. trichocarpa</name>
    <dbReference type="NCBI Taxonomy" id="3694"/>
    <lineage>
        <taxon>Eukaryota</taxon>
        <taxon>Viridiplantae</taxon>
        <taxon>Streptophyta</taxon>
        <taxon>Embryophyta</taxon>
        <taxon>Tracheophyta</taxon>
        <taxon>Spermatophyta</taxon>
        <taxon>Magnoliopsida</taxon>
        <taxon>eudicotyledons</taxon>
        <taxon>Gunneridae</taxon>
        <taxon>Pentapetalae</taxon>
        <taxon>rosids</taxon>
        <taxon>fabids</taxon>
        <taxon>Malpighiales</taxon>
        <taxon>Salicaceae</taxon>
        <taxon>Saliceae</taxon>
        <taxon>Populus</taxon>
    </lineage>
</organism>
<proteinExistence type="predicted"/>
<keyword evidence="3" id="KW-1185">Reference proteome</keyword>
<reference evidence="2 3" key="1">
    <citation type="journal article" date="2006" name="Science">
        <title>The genome of black cottonwood, Populus trichocarpa (Torr. &amp; Gray).</title>
        <authorList>
            <person name="Tuskan G.A."/>
            <person name="Difazio S."/>
            <person name="Jansson S."/>
            <person name="Bohlmann J."/>
            <person name="Grigoriev I."/>
            <person name="Hellsten U."/>
            <person name="Putnam N."/>
            <person name="Ralph S."/>
            <person name="Rombauts S."/>
            <person name="Salamov A."/>
            <person name="Schein J."/>
            <person name="Sterck L."/>
            <person name="Aerts A."/>
            <person name="Bhalerao R.R."/>
            <person name="Bhalerao R.P."/>
            <person name="Blaudez D."/>
            <person name="Boerjan W."/>
            <person name="Brun A."/>
            <person name="Brunner A."/>
            <person name="Busov V."/>
            <person name="Campbell M."/>
            <person name="Carlson J."/>
            <person name="Chalot M."/>
            <person name="Chapman J."/>
            <person name="Chen G.L."/>
            <person name="Cooper D."/>
            <person name="Coutinho P.M."/>
            <person name="Couturier J."/>
            <person name="Covert S."/>
            <person name="Cronk Q."/>
            <person name="Cunningham R."/>
            <person name="Davis J."/>
            <person name="Degroeve S."/>
            <person name="Dejardin A."/>
            <person name="Depamphilis C."/>
            <person name="Detter J."/>
            <person name="Dirks B."/>
            <person name="Dubchak I."/>
            <person name="Duplessis S."/>
            <person name="Ehlting J."/>
            <person name="Ellis B."/>
            <person name="Gendler K."/>
            <person name="Goodstein D."/>
            <person name="Gribskov M."/>
            <person name="Grimwood J."/>
            <person name="Groover A."/>
            <person name="Gunter L."/>
            <person name="Hamberger B."/>
            <person name="Heinze B."/>
            <person name="Helariutta Y."/>
            <person name="Henrissat B."/>
            <person name="Holligan D."/>
            <person name="Holt R."/>
            <person name="Huang W."/>
            <person name="Islam-Faridi N."/>
            <person name="Jones S."/>
            <person name="Jones-Rhoades M."/>
            <person name="Jorgensen R."/>
            <person name="Joshi C."/>
            <person name="Kangasjarvi J."/>
            <person name="Karlsson J."/>
            <person name="Kelleher C."/>
            <person name="Kirkpatrick R."/>
            <person name="Kirst M."/>
            <person name="Kohler A."/>
            <person name="Kalluri U."/>
            <person name="Larimer F."/>
            <person name="Leebens-Mack J."/>
            <person name="Leple J.C."/>
            <person name="Locascio P."/>
            <person name="Lou Y."/>
            <person name="Lucas S."/>
            <person name="Martin F."/>
            <person name="Montanini B."/>
            <person name="Napoli C."/>
            <person name="Nelson D.R."/>
            <person name="Nelson C."/>
            <person name="Nieminen K."/>
            <person name="Nilsson O."/>
            <person name="Pereda V."/>
            <person name="Peter G."/>
            <person name="Philippe R."/>
            <person name="Pilate G."/>
            <person name="Poliakov A."/>
            <person name="Razumovskaya J."/>
            <person name="Richardson P."/>
            <person name="Rinaldi C."/>
            <person name="Ritland K."/>
            <person name="Rouze P."/>
            <person name="Ryaboy D."/>
            <person name="Schmutz J."/>
            <person name="Schrader J."/>
            <person name="Segerman B."/>
            <person name="Shin H."/>
            <person name="Siddiqui A."/>
            <person name="Sterky F."/>
            <person name="Terry A."/>
            <person name="Tsai C.J."/>
            <person name="Uberbacher E."/>
            <person name="Unneberg P."/>
            <person name="Vahala J."/>
            <person name="Wall K."/>
            <person name="Wessler S."/>
            <person name="Yang G."/>
            <person name="Yin T."/>
            <person name="Douglas C."/>
            <person name="Marra M."/>
            <person name="Sandberg G."/>
            <person name="Van de Peer Y."/>
            <person name="Rokhsar D."/>
        </authorList>
    </citation>
    <scope>NUCLEOTIDE SEQUENCE [LARGE SCALE GENOMIC DNA]</scope>
    <source>
        <strain evidence="3">cv. Nisqually</strain>
    </source>
</reference>
<dbReference type="PANTHER" id="PTHR36766:SF70">
    <property type="entry name" value="DISEASE RESISTANCE PROTEIN RGA4"/>
    <property type="match status" value="1"/>
</dbReference>
<dbReference type="AlphaFoldDB" id="A0A2K2AX96"/>
<name>A0A2K2AX96_POPTR</name>
<dbReference type="Proteomes" id="UP000006729">
    <property type="component" value="Chromosome 4"/>
</dbReference>
<evidence type="ECO:0000256" key="1">
    <source>
        <dbReference type="ARBA" id="ARBA00022821"/>
    </source>
</evidence>
<dbReference type="EMBL" id="CM009293">
    <property type="protein sequence ID" value="PNT42146.1"/>
    <property type="molecule type" value="Genomic_DNA"/>
</dbReference>
<dbReference type="GO" id="GO:0006952">
    <property type="term" value="P:defense response"/>
    <property type="evidence" value="ECO:0007669"/>
    <property type="project" value="UniProtKB-KW"/>
</dbReference>
<accession>A0A2K2AX96</accession>
<dbReference type="PANTHER" id="PTHR36766">
    <property type="entry name" value="PLANT BROAD-SPECTRUM MILDEW RESISTANCE PROTEIN RPW8"/>
    <property type="match status" value="1"/>
</dbReference>
<keyword evidence="1" id="KW-0611">Plant defense</keyword>
<evidence type="ECO:0000313" key="3">
    <source>
        <dbReference type="Proteomes" id="UP000006729"/>
    </source>
</evidence>
<dbReference type="SUPFAM" id="SSF52047">
    <property type="entry name" value="RNI-like"/>
    <property type="match status" value="1"/>
</dbReference>
<gene>
    <name evidence="2" type="ORF">POPTR_004G198500</name>
</gene>
<dbReference type="InterPro" id="IPR032675">
    <property type="entry name" value="LRR_dom_sf"/>
</dbReference>
<sequence length="340" mass="38061">MDGVKKIGEEFYSSGGSGTGPIFPALKRLSLVNMWSLVEWMIPATVAGGVQAALPCLEELYMSWSPELRSCDALSHIPGEFHASATSLKYLTILGCSSLTSIPSLQNCTALEVLSIYKCYNVVSIILELHSLKSVFIYRCGKATVRVSWPLSRANVKDLKVKDCRKPLFFYDDDDLHGGELWPSRLQSLVSSFCNYFNSVPNGLNRRLHSLIQLEISFCQNLSHIPEDFFCGLNQLRVLKIGSFSEELEAFPGMNSIHHLGGSLKKLKIFGWKNLKSLPHQLQHLTSLVKLKIFYFDGEEFDEALPDWLANLSSLQELTICYCKNFKYLPSSTACNASPN</sequence>
<evidence type="ECO:0000313" key="2">
    <source>
        <dbReference type="EMBL" id="PNT42146.1"/>
    </source>
</evidence>
<dbReference type="Gene3D" id="3.80.10.10">
    <property type="entry name" value="Ribonuclease Inhibitor"/>
    <property type="match status" value="2"/>
</dbReference>